<reference evidence="1" key="1">
    <citation type="submission" date="2020-06" db="EMBL/GenBank/DDBJ databases">
        <authorList>
            <person name="Li T."/>
            <person name="Hu X."/>
            <person name="Zhang T."/>
            <person name="Song X."/>
            <person name="Zhang H."/>
            <person name="Dai N."/>
            <person name="Sheng W."/>
            <person name="Hou X."/>
            <person name="Wei L."/>
        </authorList>
    </citation>
    <scope>NUCLEOTIDE SEQUENCE</scope>
    <source>
        <strain evidence="1">KEN1</strain>
        <tissue evidence="1">Leaf</tissue>
    </source>
</reference>
<dbReference type="PANTHER" id="PTHR35218">
    <property type="entry name" value="RNASE H DOMAIN-CONTAINING PROTEIN"/>
    <property type="match status" value="1"/>
</dbReference>
<evidence type="ECO:0000313" key="1">
    <source>
        <dbReference type="EMBL" id="KAL0402472.1"/>
    </source>
</evidence>
<dbReference type="Gene3D" id="3.60.10.10">
    <property type="entry name" value="Endonuclease/exonuclease/phosphatase"/>
    <property type="match status" value="1"/>
</dbReference>
<dbReference type="SUPFAM" id="SSF56219">
    <property type="entry name" value="DNase I-like"/>
    <property type="match status" value="1"/>
</dbReference>
<comment type="caution">
    <text evidence="1">The sequence shown here is derived from an EMBL/GenBank/DDBJ whole genome shotgun (WGS) entry which is preliminary data.</text>
</comment>
<dbReference type="PANTHER" id="PTHR35218:SF9">
    <property type="entry name" value="ENDONUCLEASE_EXONUCLEASE_PHOSPHATASE DOMAIN-CONTAINING PROTEIN"/>
    <property type="match status" value="1"/>
</dbReference>
<name>A0AAW2TDU8_9LAMI</name>
<proteinExistence type="predicted"/>
<dbReference type="AlphaFoldDB" id="A0AAW2TDU8"/>
<protein>
    <submittedName>
        <fullName evidence="1">Uncharacterized protein</fullName>
    </submittedName>
</protein>
<organism evidence="1">
    <name type="scientific">Sesamum latifolium</name>
    <dbReference type="NCBI Taxonomy" id="2727402"/>
    <lineage>
        <taxon>Eukaryota</taxon>
        <taxon>Viridiplantae</taxon>
        <taxon>Streptophyta</taxon>
        <taxon>Embryophyta</taxon>
        <taxon>Tracheophyta</taxon>
        <taxon>Spermatophyta</taxon>
        <taxon>Magnoliopsida</taxon>
        <taxon>eudicotyledons</taxon>
        <taxon>Gunneridae</taxon>
        <taxon>Pentapetalae</taxon>
        <taxon>asterids</taxon>
        <taxon>lamiids</taxon>
        <taxon>Lamiales</taxon>
        <taxon>Pedaliaceae</taxon>
        <taxon>Sesamum</taxon>
    </lineage>
</organism>
<dbReference type="EMBL" id="JACGWN010000015">
    <property type="protein sequence ID" value="KAL0402472.1"/>
    <property type="molecule type" value="Genomic_DNA"/>
</dbReference>
<dbReference type="InterPro" id="IPR036691">
    <property type="entry name" value="Endo/exonu/phosph_ase_sf"/>
</dbReference>
<gene>
    <name evidence="1" type="ORF">Slati_4277100</name>
</gene>
<sequence>MKLLVWNCQGLGSPWTVHALDEIIRLHDPVLVFLSKTKCKWRKCENLKEKYNFFGVNVDSQGKGRGLILLWRKDVNLVVHSFSYSHIDASVFNEEGLEGWRFTGIYGHPEAARREETWHLIRKLCILKSTMALRWGLQ</sequence>
<accession>A0AAW2TDU8</accession>
<reference evidence="1" key="2">
    <citation type="journal article" date="2024" name="Plant">
        <title>Genomic evolution and insights into agronomic trait innovations of Sesamum species.</title>
        <authorList>
            <person name="Miao H."/>
            <person name="Wang L."/>
            <person name="Qu L."/>
            <person name="Liu H."/>
            <person name="Sun Y."/>
            <person name="Le M."/>
            <person name="Wang Q."/>
            <person name="Wei S."/>
            <person name="Zheng Y."/>
            <person name="Lin W."/>
            <person name="Duan Y."/>
            <person name="Cao H."/>
            <person name="Xiong S."/>
            <person name="Wang X."/>
            <person name="Wei L."/>
            <person name="Li C."/>
            <person name="Ma Q."/>
            <person name="Ju M."/>
            <person name="Zhao R."/>
            <person name="Li G."/>
            <person name="Mu C."/>
            <person name="Tian Q."/>
            <person name="Mei H."/>
            <person name="Zhang T."/>
            <person name="Gao T."/>
            <person name="Zhang H."/>
        </authorList>
    </citation>
    <scope>NUCLEOTIDE SEQUENCE</scope>
    <source>
        <strain evidence="1">KEN1</strain>
    </source>
</reference>